<dbReference type="GO" id="GO:0009086">
    <property type="term" value="P:methionine biosynthetic process"/>
    <property type="evidence" value="ECO:0007669"/>
    <property type="project" value="InterPro"/>
</dbReference>
<accession>A0A6P2BLT1</accession>
<sequence>MTLSDDAPRAETVGSLLRVEAVARAARRSSLADQALLNDAARDAIRLQEDIGLDVITDGEVRRVAWAQTTRFVDAFAATQGRGALNWRGAIGGPSGLPGDTPATGGYPVFSGYPAVVRRVADAPRTGDMTDEYAFLARYARSRTKFTMPAPSYHRRYWSPEHSPAAGYSGADEYLTEIRDYLRSVAEKLVSLGCDYIQLDAPNYGSLCDPDTIEAMRAEGRDPEAELEFDAALDGSLLDGLPVTSALHVCRGNGPAGAWHSVGGYGAISARLFPKLSVDRLLLEYDSDRAGGFEPLADVPDGTAVVLGLLTTKSPRVEYEGDVLDRIKEAARHKPLAELALSTQCGFASVPIANPVTPEAQRAKLGLVVRIARQVWPR</sequence>
<comment type="caution">
    <text evidence="1">The sequence shown here is derived from an EMBL/GenBank/DDBJ whole genome shotgun (WGS) entry which is preliminary data.</text>
</comment>
<dbReference type="InterPro" id="IPR038071">
    <property type="entry name" value="UROD/MetE-like_sf"/>
</dbReference>
<dbReference type="Proteomes" id="UP000460272">
    <property type="component" value="Unassembled WGS sequence"/>
</dbReference>
<dbReference type="EMBL" id="RPFW01000011">
    <property type="protein sequence ID" value="TVY99887.1"/>
    <property type="molecule type" value="Genomic_DNA"/>
</dbReference>
<evidence type="ECO:0000313" key="1">
    <source>
        <dbReference type="EMBL" id="TVY99887.1"/>
    </source>
</evidence>
<organism evidence="1 2">
    <name type="scientific">Trebonia kvetii</name>
    <dbReference type="NCBI Taxonomy" id="2480626"/>
    <lineage>
        <taxon>Bacteria</taxon>
        <taxon>Bacillati</taxon>
        <taxon>Actinomycetota</taxon>
        <taxon>Actinomycetes</taxon>
        <taxon>Streptosporangiales</taxon>
        <taxon>Treboniaceae</taxon>
        <taxon>Trebonia</taxon>
    </lineage>
</organism>
<dbReference type="AlphaFoldDB" id="A0A6P2BLT1"/>
<dbReference type="RefSeq" id="WP_145861995.1">
    <property type="nucleotide sequence ID" value="NZ_RPFW01000011.1"/>
</dbReference>
<gene>
    <name evidence="1" type="ORF">EAS64_40320</name>
</gene>
<proteinExistence type="predicted"/>
<dbReference type="GO" id="GO:0003871">
    <property type="term" value="F:5-methyltetrahydropteroyltriglutamate-homocysteine S-methyltransferase activity"/>
    <property type="evidence" value="ECO:0007669"/>
    <property type="project" value="InterPro"/>
</dbReference>
<reference evidence="1 2" key="1">
    <citation type="submission" date="2018-11" db="EMBL/GenBank/DDBJ databases">
        <title>Trebonia kvetii gen.nov., sp.nov., a novel acidophilic actinobacterium, and proposal of the new actinobacterial family Treboniaceae fam. nov.</title>
        <authorList>
            <person name="Rapoport D."/>
            <person name="Sagova-Mareckova M."/>
            <person name="Sedlacek I."/>
            <person name="Provaznik J."/>
            <person name="Kralova S."/>
            <person name="Pavlinic D."/>
            <person name="Benes V."/>
            <person name="Kopecky J."/>
        </authorList>
    </citation>
    <scope>NUCLEOTIDE SEQUENCE [LARGE SCALE GENOMIC DNA]</scope>
    <source>
        <strain evidence="1 2">15Tr583</strain>
    </source>
</reference>
<dbReference type="CDD" id="cd03311">
    <property type="entry name" value="CIMS_C_terminal_like"/>
    <property type="match status" value="1"/>
</dbReference>
<protein>
    <submittedName>
        <fullName evidence="1">Methionine synthase</fullName>
    </submittedName>
</protein>
<dbReference type="SUPFAM" id="SSF51726">
    <property type="entry name" value="UROD/MetE-like"/>
    <property type="match status" value="1"/>
</dbReference>
<keyword evidence="2" id="KW-1185">Reference proteome</keyword>
<evidence type="ECO:0000313" key="2">
    <source>
        <dbReference type="Proteomes" id="UP000460272"/>
    </source>
</evidence>
<dbReference type="PANTHER" id="PTHR43844:SF2">
    <property type="entry name" value="SYNTHASE, VITAMIN-B12 INDEPENDENT, PUTATIVE (AFU_ORTHOLOGUE AFUA_3G12060)-RELATED"/>
    <property type="match status" value="1"/>
</dbReference>
<dbReference type="InterPro" id="IPR002629">
    <property type="entry name" value="Met_Synth_C/arc"/>
</dbReference>
<name>A0A6P2BLT1_9ACTN</name>
<dbReference type="Gene3D" id="3.20.20.210">
    <property type="match status" value="1"/>
</dbReference>
<dbReference type="OrthoDB" id="6430685at2"/>
<dbReference type="GO" id="GO:0008270">
    <property type="term" value="F:zinc ion binding"/>
    <property type="evidence" value="ECO:0007669"/>
    <property type="project" value="InterPro"/>
</dbReference>
<dbReference type="PANTHER" id="PTHR43844">
    <property type="entry name" value="METHIONINE SYNTHASE"/>
    <property type="match status" value="1"/>
</dbReference>